<organism evidence="1 2">
    <name type="scientific">Trachymyrmex cornetzi</name>
    <dbReference type="NCBI Taxonomy" id="471704"/>
    <lineage>
        <taxon>Eukaryota</taxon>
        <taxon>Metazoa</taxon>
        <taxon>Ecdysozoa</taxon>
        <taxon>Arthropoda</taxon>
        <taxon>Hexapoda</taxon>
        <taxon>Insecta</taxon>
        <taxon>Pterygota</taxon>
        <taxon>Neoptera</taxon>
        <taxon>Endopterygota</taxon>
        <taxon>Hymenoptera</taxon>
        <taxon>Apocrita</taxon>
        <taxon>Aculeata</taxon>
        <taxon>Formicoidea</taxon>
        <taxon>Formicidae</taxon>
        <taxon>Myrmicinae</taxon>
        <taxon>Trachymyrmex</taxon>
    </lineage>
</organism>
<proteinExistence type="predicted"/>
<dbReference type="Proteomes" id="UP000078492">
    <property type="component" value="Unassembled WGS sequence"/>
</dbReference>
<dbReference type="EMBL" id="KQ980629">
    <property type="protein sequence ID" value="KYN15021.1"/>
    <property type="molecule type" value="Genomic_DNA"/>
</dbReference>
<name>A0A151J0M4_9HYME</name>
<gene>
    <name evidence="1" type="ORF">ALC57_12817</name>
</gene>
<accession>A0A151J0M4</accession>
<sequence>MVPETCRNNLSERTAGLASPACWPRRAVGAPYLEQLSHAALLRFRGSLFISATISAQLSPMMKHSAYSTPAGVGFELIAGADGTVVIDGCGFGKVPLPRFNFFFFYNLSR</sequence>
<reference evidence="1 2" key="1">
    <citation type="submission" date="2015-09" db="EMBL/GenBank/DDBJ databases">
        <title>Trachymyrmex cornetzi WGS genome.</title>
        <authorList>
            <person name="Nygaard S."/>
            <person name="Hu H."/>
            <person name="Boomsma J."/>
            <person name="Zhang G."/>
        </authorList>
    </citation>
    <scope>NUCLEOTIDE SEQUENCE [LARGE SCALE GENOMIC DNA]</scope>
    <source>
        <strain evidence="1">Tcor2-1</strain>
        <tissue evidence="1">Whole body</tissue>
    </source>
</reference>
<protein>
    <submittedName>
        <fullName evidence="1">Uncharacterized protein</fullName>
    </submittedName>
</protein>
<dbReference type="AlphaFoldDB" id="A0A151J0M4"/>
<evidence type="ECO:0000313" key="2">
    <source>
        <dbReference type="Proteomes" id="UP000078492"/>
    </source>
</evidence>
<keyword evidence="2" id="KW-1185">Reference proteome</keyword>
<evidence type="ECO:0000313" key="1">
    <source>
        <dbReference type="EMBL" id="KYN15021.1"/>
    </source>
</evidence>